<gene>
    <name evidence="2" type="ORF">AOQ84DRAFT_230039</name>
</gene>
<name>A0A8E2F5Y8_9PEZI</name>
<dbReference type="EMBL" id="KV749123">
    <property type="protein sequence ID" value="OCL11049.1"/>
    <property type="molecule type" value="Genomic_DNA"/>
</dbReference>
<dbReference type="InterPro" id="IPR056632">
    <property type="entry name" value="DUF7730"/>
</dbReference>
<evidence type="ECO:0000313" key="2">
    <source>
        <dbReference type="EMBL" id="OCL11049.1"/>
    </source>
</evidence>
<sequence length="311" mass="36520">MTIYSENDTVRVHAKCSYEWRERHERTQNNAKSSFFSKLPAEVRNTIYEMVLGGQWVHMDFGGTSDTIKDEVWTARVCKIEPDASEYRTYEKWKREARRPRQTFWEYHADCFFRIERPYLRLDLRCLRVCKQMYHEAHLIPYSSNAFSFEGLEYLHAFIDILQQRRQGRAAAIKNLHVNSVIGNAEINPTIWESGSQLSNGITGLRKLHLTIDARFKPVSLYRDVLSSNWKRQFWILGLLALGGPKLQNATVTIADWPDCPILWDKLLAHEEKENWANDIIKDLLSWDANRRIDVAAEELEEYARKHLSPC</sequence>
<protein>
    <recommendedName>
        <fullName evidence="1">DUF7730 domain-containing protein</fullName>
    </recommendedName>
</protein>
<proteinExistence type="predicted"/>
<reference evidence="2 3" key="1">
    <citation type="journal article" date="2016" name="Nat. Commun.">
        <title>Ectomycorrhizal ecology is imprinted in the genome of the dominant symbiotic fungus Cenococcum geophilum.</title>
        <authorList>
            <consortium name="DOE Joint Genome Institute"/>
            <person name="Peter M."/>
            <person name="Kohler A."/>
            <person name="Ohm R.A."/>
            <person name="Kuo A."/>
            <person name="Krutzmann J."/>
            <person name="Morin E."/>
            <person name="Arend M."/>
            <person name="Barry K.W."/>
            <person name="Binder M."/>
            <person name="Choi C."/>
            <person name="Clum A."/>
            <person name="Copeland A."/>
            <person name="Grisel N."/>
            <person name="Haridas S."/>
            <person name="Kipfer T."/>
            <person name="LaButti K."/>
            <person name="Lindquist E."/>
            <person name="Lipzen A."/>
            <person name="Maire R."/>
            <person name="Meier B."/>
            <person name="Mihaltcheva S."/>
            <person name="Molinier V."/>
            <person name="Murat C."/>
            <person name="Poggeler S."/>
            <person name="Quandt C.A."/>
            <person name="Sperisen C."/>
            <person name="Tritt A."/>
            <person name="Tisserant E."/>
            <person name="Crous P.W."/>
            <person name="Henrissat B."/>
            <person name="Nehls U."/>
            <person name="Egli S."/>
            <person name="Spatafora J.W."/>
            <person name="Grigoriev I.V."/>
            <person name="Martin F.M."/>
        </authorList>
    </citation>
    <scope>NUCLEOTIDE SEQUENCE [LARGE SCALE GENOMIC DNA]</scope>
    <source>
        <strain evidence="2 3">CBS 207.34</strain>
    </source>
</reference>
<organism evidence="2 3">
    <name type="scientific">Glonium stellatum</name>
    <dbReference type="NCBI Taxonomy" id="574774"/>
    <lineage>
        <taxon>Eukaryota</taxon>
        <taxon>Fungi</taxon>
        <taxon>Dikarya</taxon>
        <taxon>Ascomycota</taxon>
        <taxon>Pezizomycotina</taxon>
        <taxon>Dothideomycetes</taxon>
        <taxon>Pleosporomycetidae</taxon>
        <taxon>Gloniales</taxon>
        <taxon>Gloniaceae</taxon>
        <taxon>Glonium</taxon>
    </lineage>
</organism>
<dbReference type="Pfam" id="PF24864">
    <property type="entry name" value="DUF7730"/>
    <property type="match status" value="1"/>
</dbReference>
<dbReference type="AlphaFoldDB" id="A0A8E2F5Y8"/>
<keyword evidence="3" id="KW-1185">Reference proteome</keyword>
<dbReference type="Proteomes" id="UP000250140">
    <property type="component" value="Unassembled WGS sequence"/>
</dbReference>
<evidence type="ECO:0000313" key="3">
    <source>
        <dbReference type="Proteomes" id="UP000250140"/>
    </source>
</evidence>
<dbReference type="PANTHER" id="PTHR38790">
    <property type="entry name" value="2EXR DOMAIN-CONTAINING PROTEIN-RELATED"/>
    <property type="match status" value="1"/>
</dbReference>
<accession>A0A8E2F5Y8</accession>
<feature type="domain" description="DUF7730" evidence="1">
    <location>
        <begin position="30"/>
        <end position="184"/>
    </location>
</feature>
<evidence type="ECO:0000259" key="1">
    <source>
        <dbReference type="Pfam" id="PF24864"/>
    </source>
</evidence>
<dbReference type="OrthoDB" id="5413827at2759"/>